<name>A0ABR8EKH8_9CYAN</name>
<proteinExistence type="predicted"/>
<keyword evidence="2" id="KW-1185">Reference proteome</keyword>
<sequence length="46" mass="5130">MLDFVGNFVGNPNSTASKLLENARICWKMLGNVGYNTENPEIYPNP</sequence>
<organism evidence="1 2">
    <name type="scientific">Planktothricoides raciborskii FACHB-1370</name>
    <dbReference type="NCBI Taxonomy" id="2949576"/>
    <lineage>
        <taxon>Bacteria</taxon>
        <taxon>Bacillati</taxon>
        <taxon>Cyanobacteriota</taxon>
        <taxon>Cyanophyceae</taxon>
        <taxon>Oscillatoriophycideae</taxon>
        <taxon>Oscillatoriales</taxon>
        <taxon>Oscillatoriaceae</taxon>
        <taxon>Planktothricoides</taxon>
    </lineage>
</organism>
<dbReference type="EMBL" id="JACJSK010000033">
    <property type="protein sequence ID" value="MBD2546151.1"/>
    <property type="molecule type" value="Genomic_DNA"/>
</dbReference>
<comment type="caution">
    <text evidence="1">The sequence shown here is derived from an EMBL/GenBank/DDBJ whole genome shotgun (WGS) entry which is preliminary data.</text>
</comment>
<evidence type="ECO:0000313" key="1">
    <source>
        <dbReference type="EMBL" id="MBD2546151.1"/>
    </source>
</evidence>
<evidence type="ECO:0000313" key="2">
    <source>
        <dbReference type="Proteomes" id="UP000641954"/>
    </source>
</evidence>
<protein>
    <submittedName>
        <fullName evidence="1">Uncharacterized protein</fullName>
    </submittedName>
</protein>
<accession>A0ABR8EKH8</accession>
<dbReference type="RefSeq" id="WP_156331922.1">
    <property type="nucleotide sequence ID" value="NZ_JACJSK010000033.1"/>
</dbReference>
<reference evidence="1 2" key="1">
    <citation type="journal article" date="2020" name="ISME J.">
        <title>Comparative genomics reveals insights into cyanobacterial evolution and habitat adaptation.</title>
        <authorList>
            <person name="Chen M.Y."/>
            <person name="Teng W.K."/>
            <person name="Zhao L."/>
            <person name="Hu C.X."/>
            <person name="Zhou Y.K."/>
            <person name="Han B.P."/>
            <person name="Song L.R."/>
            <person name="Shu W.S."/>
        </authorList>
    </citation>
    <scope>NUCLEOTIDE SEQUENCE [LARGE SCALE GENOMIC DNA]</scope>
    <source>
        <strain evidence="1 2">FACHB-1370</strain>
    </source>
</reference>
<dbReference type="Proteomes" id="UP000641954">
    <property type="component" value="Unassembled WGS sequence"/>
</dbReference>
<gene>
    <name evidence="1" type="ORF">H6G72_20375</name>
</gene>